<organism evidence="3 4">
    <name type="scientific">Didymella exigua CBS 183.55</name>
    <dbReference type="NCBI Taxonomy" id="1150837"/>
    <lineage>
        <taxon>Eukaryota</taxon>
        <taxon>Fungi</taxon>
        <taxon>Dikarya</taxon>
        <taxon>Ascomycota</taxon>
        <taxon>Pezizomycotina</taxon>
        <taxon>Dothideomycetes</taxon>
        <taxon>Pleosporomycetidae</taxon>
        <taxon>Pleosporales</taxon>
        <taxon>Pleosporineae</taxon>
        <taxon>Didymellaceae</taxon>
        <taxon>Didymella</taxon>
    </lineage>
</organism>
<evidence type="ECO:0000259" key="2">
    <source>
        <dbReference type="PROSITE" id="PS51253"/>
    </source>
</evidence>
<dbReference type="GeneID" id="54346188"/>
<gene>
    <name evidence="3" type="ORF">M421DRAFT_245090</name>
</gene>
<keyword evidence="4" id="KW-1185">Reference proteome</keyword>
<dbReference type="InterPro" id="IPR006600">
    <property type="entry name" value="HTH_CenpB_DNA-bd_dom"/>
</dbReference>
<accession>A0A6A5RZ27</accession>
<name>A0A6A5RZ27_9PLEO</name>
<dbReference type="Pfam" id="PF03221">
    <property type="entry name" value="HTH_Tnp_Tc5"/>
    <property type="match status" value="1"/>
</dbReference>
<dbReference type="RefSeq" id="XP_033452858.1">
    <property type="nucleotide sequence ID" value="XM_033588541.1"/>
</dbReference>
<dbReference type="GO" id="GO:0003677">
    <property type="term" value="F:DNA binding"/>
    <property type="evidence" value="ECO:0007669"/>
    <property type="project" value="UniProtKB-KW"/>
</dbReference>
<reference evidence="3" key="1">
    <citation type="journal article" date="2020" name="Stud. Mycol.">
        <title>101 Dothideomycetes genomes: a test case for predicting lifestyles and emergence of pathogens.</title>
        <authorList>
            <person name="Haridas S."/>
            <person name="Albert R."/>
            <person name="Binder M."/>
            <person name="Bloem J."/>
            <person name="Labutti K."/>
            <person name="Salamov A."/>
            <person name="Andreopoulos B."/>
            <person name="Baker S."/>
            <person name="Barry K."/>
            <person name="Bills G."/>
            <person name="Bluhm B."/>
            <person name="Cannon C."/>
            <person name="Castanera R."/>
            <person name="Culley D."/>
            <person name="Daum C."/>
            <person name="Ezra D."/>
            <person name="Gonzalez J."/>
            <person name="Henrissat B."/>
            <person name="Kuo A."/>
            <person name="Liang C."/>
            <person name="Lipzen A."/>
            <person name="Lutzoni F."/>
            <person name="Magnuson J."/>
            <person name="Mondo S."/>
            <person name="Nolan M."/>
            <person name="Ohm R."/>
            <person name="Pangilinan J."/>
            <person name="Park H.-J."/>
            <person name="Ramirez L."/>
            <person name="Alfaro M."/>
            <person name="Sun H."/>
            <person name="Tritt A."/>
            <person name="Yoshinaga Y."/>
            <person name="Zwiers L.-H."/>
            <person name="Turgeon B."/>
            <person name="Goodwin S."/>
            <person name="Spatafora J."/>
            <person name="Crous P."/>
            <person name="Grigoriev I."/>
        </authorList>
    </citation>
    <scope>NUCLEOTIDE SEQUENCE</scope>
    <source>
        <strain evidence="3">CBS 183.55</strain>
    </source>
</reference>
<keyword evidence="1" id="KW-0238">DNA-binding</keyword>
<dbReference type="EMBL" id="ML978958">
    <property type="protein sequence ID" value="KAF1932610.1"/>
    <property type="molecule type" value="Genomic_DNA"/>
</dbReference>
<evidence type="ECO:0000256" key="1">
    <source>
        <dbReference type="ARBA" id="ARBA00023125"/>
    </source>
</evidence>
<dbReference type="OrthoDB" id="3691787at2759"/>
<sequence>MAQRSAALSASNEADVQLAILSINSYQIQSNCSAAVIYSVPERTIRRRRASKPAQRDCQPNSKKLTLREEEVIISYILNLDQRGFAPTYAAVRDMADKLLAARGAGQVGVHWPRNFVKRTDSLTTRFNRAYNRQRALCEDPALIRSWFELIEETKAKYSICDDDVYNFDEAGFMMGKITTQLVVTGSERRGRLKAIQPGNRE</sequence>
<evidence type="ECO:0000313" key="3">
    <source>
        <dbReference type="EMBL" id="KAF1932610.1"/>
    </source>
</evidence>
<proteinExistence type="predicted"/>
<dbReference type="Proteomes" id="UP000800082">
    <property type="component" value="Unassembled WGS sequence"/>
</dbReference>
<dbReference type="AlphaFoldDB" id="A0A6A5RZ27"/>
<dbReference type="PROSITE" id="PS51253">
    <property type="entry name" value="HTH_CENPB"/>
    <property type="match status" value="1"/>
</dbReference>
<evidence type="ECO:0000313" key="4">
    <source>
        <dbReference type="Proteomes" id="UP000800082"/>
    </source>
</evidence>
<feature type="domain" description="HTH CENPB-type" evidence="2">
    <location>
        <begin position="57"/>
        <end position="126"/>
    </location>
</feature>
<protein>
    <recommendedName>
        <fullName evidence="2">HTH CENPB-type domain-containing protein</fullName>
    </recommendedName>
</protein>